<proteinExistence type="predicted"/>
<keyword evidence="2" id="KW-1185">Reference proteome</keyword>
<name>A0A067T612_GALM3</name>
<dbReference type="Proteomes" id="UP000027222">
    <property type="component" value="Unassembled WGS sequence"/>
</dbReference>
<organism evidence="1 2">
    <name type="scientific">Galerina marginata (strain CBS 339.88)</name>
    <dbReference type="NCBI Taxonomy" id="685588"/>
    <lineage>
        <taxon>Eukaryota</taxon>
        <taxon>Fungi</taxon>
        <taxon>Dikarya</taxon>
        <taxon>Basidiomycota</taxon>
        <taxon>Agaricomycotina</taxon>
        <taxon>Agaricomycetes</taxon>
        <taxon>Agaricomycetidae</taxon>
        <taxon>Agaricales</taxon>
        <taxon>Agaricineae</taxon>
        <taxon>Strophariaceae</taxon>
        <taxon>Galerina</taxon>
    </lineage>
</organism>
<gene>
    <name evidence="1" type="ORF">GALMADRAFT_1255790</name>
</gene>
<protein>
    <submittedName>
        <fullName evidence="1">Uncharacterized protein</fullName>
    </submittedName>
</protein>
<dbReference type="EMBL" id="KL142374">
    <property type="protein sequence ID" value="KDR78556.1"/>
    <property type="molecule type" value="Genomic_DNA"/>
</dbReference>
<reference evidence="2" key="1">
    <citation type="journal article" date="2014" name="Proc. Natl. Acad. Sci. U.S.A.">
        <title>Extensive sampling of basidiomycete genomes demonstrates inadequacy of the white-rot/brown-rot paradigm for wood decay fungi.</title>
        <authorList>
            <person name="Riley R."/>
            <person name="Salamov A.A."/>
            <person name="Brown D.W."/>
            <person name="Nagy L.G."/>
            <person name="Floudas D."/>
            <person name="Held B.W."/>
            <person name="Levasseur A."/>
            <person name="Lombard V."/>
            <person name="Morin E."/>
            <person name="Otillar R."/>
            <person name="Lindquist E.A."/>
            <person name="Sun H."/>
            <person name="LaButti K.M."/>
            <person name="Schmutz J."/>
            <person name="Jabbour D."/>
            <person name="Luo H."/>
            <person name="Baker S.E."/>
            <person name="Pisabarro A.G."/>
            <person name="Walton J.D."/>
            <person name="Blanchette R.A."/>
            <person name="Henrissat B."/>
            <person name="Martin F."/>
            <person name="Cullen D."/>
            <person name="Hibbett D.S."/>
            <person name="Grigoriev I.V."/>
        </authorList>
    </citation>
    <scope>NUCLEOTIDE SEQUENCE [LARGE SCALE GENOMIC DNA]</scope>
    <source>
        <strain evidence="2">CBS 339.88</strain>
    </source>
</reference>
<dbReference type="HOGENOM" id="CLU_2512800_0_0_1"/>
<evidence type="ECO:0000313" key="1">
    <source>
        <dbReference type="EMBL" id="KDR78556.1"/>
    </source>
</evidence>
<dbReference type="AlphaFoldDB" id="A0A067T612"/>
<accession>A0A067T612</accession>
<evidence type="ECO:0000313" key="2">
    <source>
        <dbReference type="Proteomes" id="UP000027222"/>
    </source>
</evidence>
<sequence length="85" mass="9431">MDELLIIFLSSPLLSSSPPFACRLAFWLPGCSSTGPPVRLHIYSSAHIPAWPAWPVRLHIYPSAHIPACPAWLPARSFLPRAPIY</sequence>